<evidence type="ECO:0000313" key="3">
    <source>
        <dbReference type="EMBL" id="MFE9172297.1"/>
    </source>
</evidence>
<feature type="transmembrane region" description="Helical" evidence="2">
    <location>
        <begin position="23"/>
        <end position="39"/>
    </location>
</feature>
<accession>A0ABW6KWM3</accession>
<protein>
    <submittedName>
        <fullName evidence="3">Uncharacterized protein</fullName>
    </submittedName>
</protein>
<reference evidence="3 4" key="1">
    <citation type="submission" date="2024-10" db="EMBL/GenBank/DDBJ databases">
        <title>The Natural Products Discovery Center: Release of the First 8490 Sequenced Strains for Exploring Actinobacteria Biosynthetic Diversity.</title>
        <authorList>
            <person name="Kalkreuter E."/>
            <person name="Kautsar S.A."/>
            <person name="Yang D."/>
            <person name="Bader C.D."/>
            <person name="Teijaro C.N."/>
            <person name="Fluegel L."/>
            <person name="Davis C.M."/>
            <person name="Simpson J.R."/>
            <person name="Lauterbach L."/>
            <person name="Steele A.D."/>
            <person name="Gui C."/>
            <person name="Meng S."/>
            <person name="Li G."/>
            <person name="Viehrig K."/>
            <person name="Ye F."/>
            <person name="Su P."/>
            <person name="Kiefer A.F."/>
            <person name="Nichols A."/>
            <person name="Cepeda A.J."/>
            <person name="Yan W."/>
            <person name="Fan B."/>
            <person name="Jiang Y."/>
            <person name="Adhikari A."/>
            <person name="Zheng C.-J."/>
            <person name="Schuster L."/>
            <person name="Cowan T.M."/>
            <person name="Smanski M.J."/>
            <person name="Chevrette M.G."/>
            <person name="De Carvalho L.P.S."/>
            <person name="Shen B."/>
        </authorList>
    </citation>
    <scope>NUCLEOTIDE SEQUENCE [LARGE SCALE GENOMIC DNA]</scope>
    <source>
        <strain evidence="3 4">NPDC007147</strain>
    </source>
</reference>
<keyword evidence="2" id="KW-0812">Transmembrane</keyword>
<evidence type="ECO:0000256" key="2">
    <source>
        <dbReference type="SAM" id="Phobius"/>
    </source>
</evidence>
<comment type="caution">
    <text evidence="3">The sequence shown here is derived from an EMBL/GenBank/DDBJ whole genome shotgun (WGS) entry which is preliminary data.</text>
</comment>
<dbReference type="EMBL" id="JBIAFJ010000021">
    <property type="protein sequence ID" value="MFE9172297.1"/>
    <property type="molecule type" value="Genomic_DNA"/>
</dbReference>
<gene>
    <name evidence="3" type="ORF">ACFYNZ_22945</name>
</gene>
<evidence type="ECO:0000256" key="1">
    <source>
        <dbReference type="SAM" id="MobiDB-lite"/>
    </source>
</evidence>
<dbReference type="Proteomes" id="UP001601197">
    <property type="component" value="Unassembled WGS sequence"/>
</dbReference>
<name>A0ABW6KWM3_9ACTN</name>
<proteinExistence type="predicted"/>
<feature type="transmembrane region" description="Helical" evidence="2">
    <location>
        <begin position="46"/>
        <end position="64"/>
    </location>
</feature>
<keyword evidence="4" id="KW-1185">Reference proteome</keyword>
<evidence type="ECO:0000313" key="4">
    <source>
        <dbReference type="Proteomes" id="UP001601197"/>
    </source>
</evidence>
<keyword evidence="2" id="KW-0472">Membrane</keyword>
<feature type="region of interest" description="Disordered" evidence="1">
    <location>
        <begin position="67"/>
        <end position="88"/>
    </location>
</feature>
<dbReference type="RefSeq" id="WP_388349777.1">
    <property type="nucleotide sequence ID" value="NZ_JBIAFJ010000021.1"/>
</dbReference>
<sequence>MALTATGLWWALAHSGCVRVTGALLAVLVPVAVLVLFATHRMLWSACLSLGLWGLALAAARIAMTPADPAPGHGREPGPVPVTARASG</sequence>
<keyword evidence="2" id="KW-1133">Transmembrane helix</keyword>
<organism evidence="3 4">
    <name type="scientific">Streptomyces kebangsaanensis</name>
    <dbReference type="NCBI Taxonomy" id="864058"/>
    <lineage>
        <taxon>Bacteria</taxon>
        <taxon>Bacillati</taxon>
        <taxon>Actinomycetota</taxon>
        <taxon>Actinomycetes</taxon>
        <taxon>Kitasatosporales</taxon>
        <taxon>Streptomycetaceae</taxon>
        <taxon>Streptomyces</taxon>
    </lineage>
</organism>